<evidence type="ECO:0000313" key="3">
    <source>
        <dbReference type="Proteomes" id="UP000604046"/>
    </source>
</evidence>
<reference evidence="2" key="1">
    <citation type="submission" date="2021-02" db="EMBL/GenBank/DDBJ databases">
        <authorList>
            <person name="Dougan E. K."/>
            <person name="Rhodes N."/>
            <person name="Thang M."/>
            <person name="Chan C."/>
        </authorList>
    </citation>
    <scope>NUCLEOTIDE SEQUENCE</scope>
</reference>
<sequence>MPCRSRDRSRSPRRAARVPGGCCAFEASKNAHRWAAYECHLSKGTFIREACQVRTRVIAGHAQCRTFVLCAEGQVPKNVSKAKNREEQVLAACTVRMNPYRRYCKMWGQIMHMSAREERKGYGSKLVVAVEELLRQEGVDILLAYPAPTTAAQKFWAKMGYQQQEDSFLPDEELIPRYEGGPLWPEENAVTEEPLDRLEKRLLVGGTQWAPREGEIRTRPGGEDRKFREVVWNPLDLRTRKPPEVFLTALQLQALLQPVRRRMRGKRPPF</sequence>
<dbReference type="AlphaFoldDB" id="A0A812K1A6"/>
<feature type="domain" description="N-acetyltransferase" evidence="1">
    <location>
        <begin position="37"/>
        <end position="185"/>
    </location>
</feature>
<keyword evidence="3" id="KW-1185">Reference proteome</keyword>
<dbReference type="GO" id="GO:0016747">
    <property type="term" value="F:acyltransferase activity, transferring groups other than amino-acyl groups"/>
    <property type="evidence" value="ECO:0007669"/>
    <property type="project" value="InterPro"/>
</dbReference>
<protein>
    <recommendedName>
        <fullName evidence="1">N-acetyltransferase domain-containing protein</fullName>
    </recommendedName>
</protein>
<dbReference type="EMBL" id="CAJNDS010000524">
    <property type="protein sequence ID" value="CAE7215187.1"/>
    <property type="molecule type" value="Genomic_DNA"/>
</dbReference>
<dbReference type="InterPro" id="IPR016181">
    <property type="entry name" value="Acyl_CoA_acyltransferase"/>
</dbReference>
<dbReference type="InterPro" id="IPR000182">
    <property type="entry name" value="GNAT_dom"/>
</dbReference>
<dbReference type="InterPro" id="IPR013653">
    <property type="entry name" value="GCN5-like_dom"/>
</dbReference>
<accession>A0A812K1A6</accession>
<organism evidence="2 3">
    <name type="scientific">Symbiodinium natans</name>
    <dbReference type="NCBI Taxonomy" id="878477"/>
    <lineage>
        <taxon>Eukaryota</taxon>
        <taxon>Sar</taxon>
        <taxon>Alveolata</taxon>
        <taxon>Dinophyceae</taxon>
        <taxon>Suessiales</taxon>
        <taxon>Symbiodiniaceae</taxon>
        <taxon>Symbiodinium</taxon>
    </lineage>
</organism>
<evidence type="ECO:0000259" key="1">
    <source>
        <dbReference type="PROSITE" id="PS51186"/>
    </source>
</evidence>
<dbReference type="Proteomes" id="UP000604046">
    <property type="component" value="Unassembled WGS sequence"/>
</dbReference>
<comment type="caution">
    <text evidence="2">The sequence shown here is derived from an EMBL/GenBank/DDBJ whole genome shotgun (WGS) entry which is preliminary data.</text>
</comment>
<dbReference type="SUPFAM" id="SSF55729">
    <property type="entry name" value="Acyl-CoA N-acyltransferases (Nat)"/>
    <property type="match status" value="1"/>
</dbReference>
<name>A0A812K1A6_9DINO</name>
<gene>
    <name evidence="2" type="ORF">SNAT2548_LOCUS7528</name>
</gene>
<evidence type="ECO:0000313" key="2">
    <source>
        <dbReference type="EMBL" id="CAE7215187.1"/>
    </source>
</evidence>
<dbReference type="Gene3D" id="3.40.630.30">
    <property type="match status" value="1"/>
</dbReference>
<dbReference type="PROSITE" id="PS51186">
    <property type="entry name" value="GNAT"/>
    <property type="match status" value="1"/>
</dbReference>
<dbReference type="Pfam" id="PF08445">
    <property type="entry name" value="FR47"/>
    <property type="match status" value="1"/>
</dbReference>
<proteinExistence type="predicted"/>